<dbReference type="Proteomes" id="UP000008021">
    <property type="component" value="Chromosome 11"/>
</dbReference>
<keyword evidence="1" id="KW-0472">Membrane</keyword>
<name>A0A0E0F386_9ORYZ</name>
<reference evidence="2" key="1">
    <citation type="submission" date="2015-04" db="UniProtKB">
        <authorList>
            <consortium name="EnsemblPlants"/>
        </authorList>
    </citation>
    <scope>IDENTIFICATION</scope>
</reference>
<keyword evidence="3" id="KW-1185">Reference proteome</keyword>
<accession>A0A0E0F386</accession>
<dbReference type="PANTHER" id="PTHR34964">
    <property type="entry name" value="MEMBRANE LIPOPROTEIN-RELATED"/>
    <property type="match status" value="1"/>
</dbReference>
<organism evidence="2">
    <name type="scientific">Oryza meridionalis</name>
    <dbReference type="NCBI Taxonomy" id="40149"/>
    <lineage>
        <taxon>Eukaryota</taxon>
        <taxon>Viridiplantae</taxon>
        <taxon>Streptophyta</taxon>
        <taxon>Embryophyta</taxon>
        <taxon>Tracheophyta</taxon>
        <taxon>Spermatophyta</taxon>
        <taxon>Magnoliopsida</taxon>
        <taxon>Liliopsida</taxon>
        <taxon>Poales</taxon>
        <taxon>Poaceae</taxon>
        <taxon>BOP clade</taxon>
        <taxon>Oryzoideae</taxon>
        <taxon>Oryzeae</taxon>
        <taxon>Oryzinae</taxon>
        <taxon>Oryza</taxon>
    </lineage>
</organism>
<proteinExistence type="predicted"/>
<evidence type="ECO:0000256" key="1">
    <source>
        <dbReference type="SAM" id="Phobius"/>
    </source>
</evidence>
<sequence length="188" mass="20557">MAPPMQEGEERLGGSACVWMVTALLLLSVLAGGGCLAGYVVLPPHEAPHWLPAVGLALVALPWAFWVATCSYRCAPPTGRPWAPPPWRRRPPAACARAPTPESDLLIRVIQDANEGDEGGIKFDELHVQIDSNWRIAKNLDEFDMVLRLCMNADISPLLGTLKLQGNDEKKGCNLLQFQSKMRMNSSS</sequence>
<evidence type="ECO:0000313" key="2">
    <source>
        <dbReference type="EnsemblPlants" id="OMERI11G04650.1"/>
    </source>
</evidence>
<feature type="transmembrane region" description="Helical" evidence="1">
    <location>
        <begin position="49"/>
        <end position="68"/>
    </location>
</feature>
<dbReference type="AlphaFoldDB" id="A0A0E0F386"/>
<dbReference type="Gramene" id="OMERI11G04650.1">
    <property type="protein sequence ID" value="OMERI11G04650.1"/>
    <property type="gene ID" value="OMERI11G04650"/>
</dbReference>
<protein>
    <submittedName>
        <fullName evidence="2">Uncharacterized protein</fullName>
    </submittedName>
</protein>
<reference evidence="2" key="2">
    <citation type="submission" date="2018-05" db="EMBL/GenBank/DDBJ databases">
        <title>OmerRS3 (Oryza meridionalis Reference Sequence Version 3).</title>
        <authorList>
            <person name="Zhang J."/>
            <person name="Kudrna D."/>
            <person name="Lee S."/>
            <person name="Talag J."/>
            <person name="Welchert J."/>
            <person name="Wing R.A."/>
        </authorList>
    </citation>
    <scope>NUCLEOTIDE SEQUENCE [LARGE SCALE GENOMIC DNA]</scope>
    <source>
        <strain evidence="2">cv. OR44</strain>
    </source>
</reference>
<evidence type="ECO:0000313" key="3">
    <source>
        <dbReference type="Proteomes" id="UP000008021"/>
    </source>
</evidence>
<keyword evidence="1" id="KW-0812">Transmembrane</keyword>
<keyword evidence="1" id="KW-1133">Transmembrane helix</keyword>
<dbReference type="EnsemblPlants" id="OMERI11G04650.1">
    <property type="protein sequence ID" value="OMERI11G04650.1"/>
    <property type="gene ID" value="OMERI11G04650"/>
</dbReference>
<dbReference type="eggNOG" id="ENOG502S90I">
    <property type="taxonomic scope" value="Eukaryota"/>
</dbReference>
<dbReference type="HOGENOM" id="CLU_1605419_0_0_1"/>
<feature type="transmembrane region" description="Helical" evidence="1">
    <location>
        <begin position="20"/>
        <end position="42"/>
    </location>
</feature>
<dbReference type="PANTHER" id="PTHR34964:SF1">
    <property type="entry name" value="MEMBRANE LIPOPROTEIN"/>
    <property type="match status" value="1"/>
</dbReference>